<name>B1KQZ8_SHEWM</name>
<evidence type="ECO:0000313" key="2">
    <source>
        <dbReference type="EMBL" id="ACA87754.1"/>
    </source>
</evidence>
<accession>B1KQZ8</accession>
<dbReference type="AlphaFoldDB" id="B1KQZ8"/>
<dbReference type="HOGENOM" id="CLU_175662_0_0_6"/>
<evidence type="ECO:0000313" key="3">
    <source>
        <dbReference type="Proteomes" id="UP000002168"/>
    </source>
</evidence>
<keyword evidence="3" id="KW-1185">Reference proteome</keyword>
<evidence type="ECO:0000256" key="1">
    <source>
        <dbReference type="SAM" id="Phobius"/>
    </source>
</evidence>
<dbReference type="Proteomes" id="UP000002168">
    <property type="component" value="Chromosome"/>
</dbReference>
<feature type="transmembrane region" description="Helical" evidence="1">
    <location>
        <begin position="87"/>
        <end position="106"/>
    </location>
</feature>
<feature type="transmembrane region" description="Helical" evidence="1">
    <location>
        <begin position="29"/>
        <end position="46"/>
    </location>
</feature>
<proteinExistence type="predicted"/>
<dbReference type="KEGG" id="swd:Swoo_3488"/>
<reference evidence="2 3" key="1">
    <citation type="submission" date="2008-02" db="EMBL/GenBank/DDBJ databases">
        <title>Complete sequence of Shewanella woodyi ATCC 51908.</title>
        <authorList>
            <consortium name="US DOE Joint Genome Institute"/>
            <person name="Copeland A."/>
            <person name="Lucas S."/>
            <person name="Lapidus A."/>
            <person name="Glavina del Rio T."/>
            <person name="Dalin E."/>
            <person name="Tice H."/>
            <person name="Bruce D."/>
            <person name="Goodwin L."/>
            <person name="Pitluck S."/>
            <person name="Sims D."/>
            <person name="Brettin T."/>
            <person name="Detter J.C."/>
            <person name="Han C."/>
            <person name="Kuske C.R."/>
            <person name="Schmutz J."/>
            <person name="Larimer F."/>
            <person name="Land M."/>
            <person name="Hauser L."/>
            <person name="Kyrpides N."/>
            <person name="Lykidis A."/>
            <person name="Zhao J.-S."/>
            <person name="Richardson P."/>
        </authorList>
    </citation>
    <scope>NUCLEOTIDE SEQUENCE [LARGE SCALE GENOMIC DNA]</scope>
    <source>
        <strain evidence="3">ATCC 51908 / MS32</strain>
    </source>
</reference>
<feature type="transmembrane region" description="Helical" evidence="1">
    <location>
        <begin position="58"/>
        <end position="75"/>
    </location>
</feature>
<keyword evidence="1" id="KW-0812">Transmembrane</keyword>
<keyword evidence="1" id="KW-1133">Transmembrane helix</keyword>
<organism evidence="2 3">
    <name type="scientific">Shewanella woodyi (strain ATCC 51908 / MS32)</name>
    <dbReference type="NCBI Taxonomy" id="392500"/>
    <lineage>
        <taxon>Bacteria</taxon>
        <taxon>Pseudomonadati</taxon>
        <taxon>Pseudomonadota</taxon>
        <taxon>Gammaproteobacteria</taxon>
        <taxon>Alteromonadales</taxon>
        <taxon>Shewanellaceae</taxon>
        <taxon>Shewanella</taxon>
    </lineage>
</organism>
<dbReference type="EMBL" id="CP000961">
    <property type="protein sequence ID" value="ACA87754.1"/>
    <property type="molecule type" value="Genomic_DNA"/>
</dbReference>
<gene>
    <name evidence="2" type="ordered locus">Swoo_3488</name>
</gene>
<dbReference type="STRING" id="392500.Swoo_3488"/>
<keyword evidence="1" id="KW-0472">Membrane</keyword>
<sequence>MILIGATLVLVAFFFHLNRGEFIEKQAYFAIAFMALYIVVYLFVPSQLNGTSVRTGQLYEYIPLISLGAILFPHLNSKSPEGITQILGWLGLISVSIILCIFKIFVW</sequence>
<dbReference type="eggNOG" id="ENOG503206C">
    <property type="taxonomic scope" value="Bacteria"/>
</dbReference>
<protein>
    <submittedName>
        <fullName evidence="2">Uncharacterized protein</fullName>
    </submittedName>
</protein>